<feature type="region of interest" description="Disordered" evidence="5">
    <location>
        <begin position="113"/>
        <end position="141"/>
    </location>
</feature>
<dbReference type="GO" id="GO:0046983">
    <property type="term" value="F:protein dimerization activity"/>
    <property type="evidence" value="ECO:0007669"/>
    <property type="project" value="InterPro"/>
</dbReference>
<keyword evidence="4" id="KW-0539">Nucleus</keyword>
<dbReference type="PANTHER" id="PTHR10985">
    <property type="entry name" value="BASIC HELIX-LOOP-HELIX TRANSCRIPTION FACTOR, HES-RELATED"/>
    <property type="match status" value="1"/>
</dbReference>
<reference evidence="7" key="2">
    <citation type="submission" date="2023-04" db="EMBL/GenBank/DDBJ databases">
        <authorList>
            <person name="Bu L."/>
            <person name="Lu L."/>
            <person name="Laidemitt M.R."/>
            <person name="Zhang S.M."/>
            <person name="Mutuku M."/>
            <person name="Mkoji G."/>
            <person name="Steinauer M."/>
            <person name="Loker E.S."/>
        </authorList>
    </citation>
    <scope>NUCLEOTIDE SEQUENCE</scope>
    <source>
        <strain evidence="7">KasaAsao</strain>
        <tissue evidence="7">Whole Snail</tissue>
    </source>
</reference>
<feature type="compositionally biased region" description="Polar residues" evidence="5">
    <location>
        <begin position="195"/>
        <end position="204"/>
    </location>
</feature>
<organism evidence="7 8">
    <name type="scientific">Biomphalaria pfeifferi</name>
    <name type="common">Bloodfluke planorb</name>
    <name type="synonym">Freshwater snail</name>
    <dbReference type="NCBI Taxonomy" id="112525"/>
    <lineage>
        <taxon>Eukaryota</taxon>
        <taxon>Metazoa</taxon>
        <taxon>Spiralia</taxon>
        <taxon>Lophotrochozoa</taxon>
        <taxon>Mollusca</taxon>
        <taxon>Gastropoda</taxon>
        <taxon>Heterobranchia</taxon>
        <taxon>Euthyneura</taxon>
        <taxon>Panpulmonata</taxon>
        <taxon>Hygrophila</taxon>
        <taxon>Lymnaeoidea</taxon>
        <taxon>Planorbidae</taxon>
        <taxon>Biomphalaria</taxon>
    </lineage>
</organism>
<dbReference type="SMART" id="SM00353">
    <property type="entry name" value="HLH"/>
    <property type="match status" value="1"/>
</dbReference>
<feature type="domain" description="BHLH" evidence="6">
    <location>
        <begin position="16"/>
        <end position="76"/>
    </location>
</feature>
<accession>A0AAD8FHU8</accession>
<evidence type="ECO:0000259" key="6">
    <source>
        <dbReference type="PROSITE" id="PS50888"/>
    </source>
</evidence>
<dbReference type="Gene3D" id="4.10.280.10">
    <property type="entry name" value="Helix-loop-helix DNA-binding domain"/>
    <property type="match status" value="1"/>
</dbReference>
<reference evidence="7" key="1">
    <citation type="journal article" date="2023" name="PLoS Negl. Trop. Dis.">
        <title>A genome sequence for Biomphalaria pfeifferi, the major vector snail for the human-infecting parasite Schistosoma mansoni.</title>
        <authorList>
            <person name="Bu L."/>
            <person name="Lu L."/>
            <person name="Laidemitt M.R."/>
            <person name="Zhang S.M."/>
            <person name="Mutuku M."/>
            <person name="Mkoji G."/>
            <person name="Steinauer M."/>
            <person name="Loker E.S."/>
        </authorList>
    </citation>
    <scope>NUCLEOTIDE SEQUENCE</scope>
    <source>
        <strain evidence="7">KasaAsao</strain>
    </source>
</reference>
<dbReference type="CDD" id="cd11410">
    <property type="entry name" value="bHLH_O_HES"/>
    <property type="match status" value="1"/>
</dbReference>
<dbReference type="Pfam" id="PF00010">
    <property type="entry name" value="HLH"/>
    <property type="match status" value="1"/>
</dbReference>
<protein>
    <submittedName>
        <fullName evidence="7">Transcription factor HES-4-B</fullName>
    </submittedName>
</protein>
<sequence>MRADTRNTRSGAWTLEGKNSKPAMEKRRRARINASLAELRALIPESVQGDVSQNRRYTKLEKADILEMAVRYLRQLKNTHTDNKSVSMTSSRNIGQRSSDCFSGLLRERLLDHLSGPESPSSSLSGLKDQTSSSKTKTSSSIKPNSIITRCLLSSTNLSSQLASLSRVKPRPPSPVYGVSSTSDYLDTEKLASEPTPTEQEGRQQITDLNTCTKTSLVLSNETIKTVTIIAKDLKNTGNDSTVNLSPLESSDSKQEIDFSDSQLQQDRKSQPTCTNQKSSDASEEISTVQNIASPIFGLTQNALSDYVITNSNSSHKNTDLKNMEKMTPLFLPIYVCTSFDESDVPSLQQTVTLNIPVTKSTKMSSIHHDVQDSNQHVKMSSNHYNCIQSSAVPLVSDVRGLNPANNEHKDHFLFNNGKLTKQALKRRLNFDEASNVSGSYFGFSLSKKNENVLCSNSSNDTLLLDQRYGGDPEVRQVSQLDNVQDLSHNENRYLDRDKNNGHVVYETQTADRNVAVLGSKYFCTASFSSSSTCQNSSETEMVRNHCIHYSNEAVDVDADRLVTNKRVSKCSETHVDKDVECVVDIGSNKQVLSKICPEKLNIPWIMLSVRNNDSMSRTCNNNHTNTVDASETKTFPPNLPSHFCTPRRQPQVKLDVLTAGGKDFVIPKNMTEFQKTDLDQYCIKSYPEIKYRQISDIDVFSEPLNLSKKWPFSTPNLSAVSKDSETFDQNIFSKADRMVMDISNKSLDASRYESNNYTESPTQEHLRYEPIQNCAHMSSKPLNVSATVWSREVNENTFKLRAKFDSSDAVAGRSKQSLSPIEDDVWRPW</sequence>
<comment type="caution">
    <text evidence="7">The sequence shown here is derived from an EMBL/GenBank/DDBJ whole genome shotgun (WGS) entry which is preliminary data.</text>
</comment>
<comment type="subcellular location">
    <subcellularLocation>
        <location evidence="1">Nucleus</location>
    </subcellularLocation>
</comment>
<dbReference type="EMBL" id="JASAOG010000020">
    <property type="protein sequence ID" value="KAK0063694.1"/>
    <property type="molecule type" value="Genomic_DNA"/>
</dbReference>
<dbReference type="AlphaFoldDB" id="A0AAD8FHU8"/>
<feature type="region of interest" description="Disordered" evidence="5">
    <location>
        <begin position="163"/>
        <end position="204"/>
    </location>
</feature>
<keyword evidence="3" id="KW-0804">Transcription</keyword>
<evidence type="ECO:0000256" key="4">
    <source>
        <dbReference type="ARBA" id="ARBA00023242"/>
    </source>
</evidence>
<dbReference type="SUPFAM" id="SSF47459">
    <property type="entry name" value="HLH, helix-loop-helix DNA-binding domain"/>
    <property type="match status" value="1"/>
</dbReference>
<feature type="region of interest" description="Disordered" evidence="5">
    <location>
        <begin position="1"/>
        <end position="24"/>
    </location>
</feature>
<keyword evidence="2" id="KW-0805">Transcription regulation</keyword>
<proteinExistence type="predicted"/>
<feature type="compositionally biased region" description="Polar residues" evidence="5">
    <location>
        <begin position="260"/>
        <end position="285"/>
    </location>
</feature>
<evidence type="ECO:0000256" key="2">
    <source>
        <dbReference type="ARBA" id="ARBA00023015"/>
    </source>
</evidence>
<evidence type="ECO:0000313" key="8">
    <source>
        <dbReference type="Proteomes" id="UP001233172"/>
    </source>
</evidence>
<feature type="region of interest" description="Disordered" evidence="5">
    <location>
        <begin position="238"/>
        <end position="285"/>
    </location>
</feature>
<feature type="compositionally biased region" description="Polar residues" evidence="5">
    <location>
        <begin position="238"/>
        <end position="250"/>
    </location>
</feature>
<evidence type="ECO:0000256" key="1">
    <source>
        <dbReference type="ARBA" id="ARBA00004123"/>
    </source>
</evidence>
<dbReference type="InterPro" id="IPR050370">
    <property type="entry name" value="HES_HEY"/>
</dbReference>
<evidence type="ECO:0000256" key="3">
    <source>
        <dbReference type="ARBA" id="ARBA00023163"/>
    </source>
</evidence>
<dbReference type="InterPro" id="IPR036638">
    <property type="entry name" value="HLH_DNA-bd_sf"/>
</dbReference>
<gene>
    <name evidence="7" type="ORF">Bpfe_006845</name>
</gene>
<name>A0AAD8FHU8_BIOPF</name>
<feature type="compositionally biased region" description="Low complexity" evidence="5">
    <location>
        <begin position="114"/>
        <end position="141"/>
    </location>
</feature>
<dbReference type="PROSITE" id="PS50888">
    <property type="entry name" value="BHLH"/>
    <property type="match status" value="1"/>
</dbReference>
<dbReference type="InterPro" id="IPR011598">
    <property type="entry name" value="bHLH_dom"/>
</dbReference>
<evidence type="ECO:0000313" key="7">
    <source>
        <dbReference type="EMBL" id="KAK0063694.1"/>
    </source>
</evidence>
<evidence type="ECO:0000256" key="5">
    <source>
        <dbReference type="SAM" id="MobiDB-lite"/>
    </source>
</evidence>
<dbReference type="GO" id="GO:0005634">
    <property type="term" value="C:nucleus"/>
    <property type="evidence" value="ECO:0007669"/>
    <property type="project" value="UniProtKB-SubCell"/>
</dbReference>
<keyword evidence="8" id="KW-1185">Reference proteome</keyword>
<dbReference type="Proteomes" id="UP001233172">
    <property type="component" value="Unassembled WGS sequence"/>
</dbReference>